<protein>
    <submittedName>
        <fullName evidence="5">Cyclin dependent kinase inhibitor</fullName>
    </submittedName>
</protein>
<sequence length="273" mass="30985">MISLIYYWLICHALNPEKPFPCTNTPQPPFLFFPSQVPTLSFSLLFSSFSLLTTLSSSPNPTRQPAKRQAPMGKYTRKGKVSGEVVAVMDPPLGVRTRARTRTLALQKPSSDFLELRNRRLEKPAPPSPKPTSVRPGLTKPGLKKPELEKREKREEEEEEGLEVSFIGENVLESDAVDRSTRESTPCNLIMDSDLICCTPGSTTRPVTNTCSINRYRVRNSLQQIMPTPVEIEEFFSVAEQLQQRSFMERYNFDPVNECPIPGGRYEWEKLDC</sequence>
<evidence type="ECO:0000313" key="5">
    <source>
        <dbReference type="EMBL" id="KAJ4777502.1"/>
    </source>
</evidence>
<evidence type="ECO:0000256" key="3">
    <source>
        <dbReference type="SAM" id="MobiDB-lite"/>
    </source>
</evidence>
<comment type="caution">
    <text evidence="5">The sequence shown here is derived from an EMBL/GenBank/DDBJ whole genome shotgun (WGS) entry which is preliminary data.</text>
</comment>
<comment type="similarity">
    <text evidence="1">Belongs to the CDI family. ICK/KRP subfamily.</text>
</comment>
<dbReference type="GO" id="GO:0004861">
    <property type="term" value="F:cyclin-dependent protein serine/threonine kinase inhibitor activity"/>
    <property type="evidence" value="ECO:0007669"/>
    <property type="project" value="InterPro"/>
</dbReference>
<dbReference type="EMBL" id="JAMFTS010000003">
    <property type="protein sequence ID" value="KAJ4777502.1"/>
    <property type="molecule type" value="Genomic_DNA"/>
</dbReference>
<gene>
    <name evidence="5" type="ORF">LUZ62_061759</name>
</gene>
<dbReference type="Proteomes" id="UP001140206">
    <property type="component" value="Chromosome 3"/>
</dbReference>
<evidence type="ECO:0000259" key="4">
    <source>
        <dbReference type="Pfam" id="PF02234"/>
    </source>
</evidence>
<accession>A0AAV8E8T6</accession>
<dbReference type="AlphaFoldDB" id="A0AAV8E8T6"/>
<reference evidence="5" key="1">
    <citation type="submission" date="2022-08" db="EMBL/GenBank/DDBJ databases">
        <authorList>
            <person name="Marques A."/>
        </authorList>
    </citation>
    <scope>NUCLEOTIDE SEQUENCE</scope>
    <source>
        <strain evidence="5">RhyPub2mFocal</strain>
        <tissue evidence="5">Leaves</tissue>
    </source>
</reference>
<evidence type="ECO:0000256" key="2">
    <source>
        <dbReference type="ARBA" id="ARBA00023013"/>
    </source>
</evidence>
<dbReference type="InterPro" id="IPR003175">
    <property type="entry name" value="CDI_dom"/>
</dbReference>
<dbReference type="Pfam" id="PF02234">
    <property type="entry name" value="CDI"/>
    <property type="match status" value="1"/>
</dbReference>
<feature type="domain" description="Cyclin-dependent kinase inhibitor" evidence="4">
    <location>
        <begin position="226"/>
        <end position="271"/>
    </location>
</feature>
<feature type="region of interest" description="Disordered" evidence="3">
    <location>
        <begin position="99"/>
        <end position="165"/>
    </location>
</feature>
<proteinExistence type="inferred from homology"/>
<feature type="region of interest" description="Disordered" evidence="3">
    <location>
        <begin position="56"/>
        <end position="77"/>
    </location>
</feature>
<dbReference type="GO" id="GO:0051726">
    <property type="term" value="P:regulation of cell cycle"/>
    <property type="evidence" value="ECO:0007669"/>
    <property type="project" value="InterPro"/>
</dbReference>
<organism evidence="5 6">
    <name type="scientific">Rhynchospora pubera</name>
    <dbReference type="NCBI Taxonomy" id="906938"/>
    <lineage>
        <taxon>Eukaryota</taxon>
        <taxon>Viridiplantae</taxon>
        <taxon>Streptophyta</taxon>
        <taxon>Embryophyta</taxon>
        <taxon>Tracheophyta</taxon>
        <taxon>Spermatophyta</taxon>
        <taxon>Magnoliopsida</taxon>
        <taxon>Liliopsida</taxon>
        <taxon>Poales</taxon>
        <taxon>Cyperaceae</taxon>
        <taxon>Cyperoideae</taxon>
        <taxon>Rhynchosporeae</taxon>
        <taxon>Rhynchospora</taxon>
    </lineage>
</organism>
<keyword evidence="6" id="KW-1185">Reference proteome</keyword>
<keyword evidence="2 5" id="KW-0649">Protein kinase inhibitor</keyword>
<evidence type="ECO:0000256" key="1">
    <source>
        <dbReference type="ARBA" id="ARBA00010274"/>
    </source>
</evidence>
<dbReference type="InterPro" id="IPR044898">
    <property type="entry name" value="CDI_dom_sf"/>
</dbReference>
<dbReference type="Gene3D" id="4.10.365.10">
    <property type="entry name" value="p27"/>
    <property type="match status" value="1"/>
</dbReference>
<name>A0AAV8E8T6_9POAL</name>
<dbReference type="GO" id="GO:0005634">
    <property type="term" value="C:nucleus"/>
    <property type="evidence" value="ECO:0007669"/>
    <property type="project" value="InterPro"/>
</dbReference>
<feature type="compositionally biased region" description="Basic and acidic residues" evidence="3">
    <location>
        <begin position="144"/>
        <end position="154"/>
    </location>
</feature>
<feature type="compositionally biased region" description="Basic and acidic residues" evidence="3">
    <location>
        <begin position="114"/>
        <end position="123"/>
    </location>
</feature>
<dbReference type="PANTHER" id="PTHR46776">
    <property type="entry name" value="CYCLIN-DEPENDENT KINASE INHIBITOR 4-RELATED"/>
    <property type="match status" value="1"/>
</dbReference>
<dbReference type="InterPro" id="IPR044275">
    <property type="entry name" value="KRP"/>
</dbReference>
<evidence type="ECO:0000313" key="6">
    <source>
        <dbReference type="Proteomes" id="UP001140206"/>
    </source>
</evidence>